<dbReference type="InterPro" id="IPR050109">
    <property type="entry name" value="HTH-type_TetR-like_transc_reg"/>
</dbReference>
<dbReference type="EMBL" id="CP028913">
    <property type="protein sequence ID" value="AWB94729.1"/>
    <property type="molecule type" value="Genomic_DNA"/>
</dbReference>
<dbReference type="Pfam" id="PF17754">
    <property type="entry name" value="TetR_C_14"/>
    <property type="match status" value="1"/>
</dbReference>
<dbReference type="Gene3D" id="1.10.357.10">
    <property type="entry name" value="Tetracycline Repressor, domain 2"/>
    <property type="match status" value="1"/>
</dbReference>
<dbReference type="Pfam" id="PF00440">
    <property type="entry name" value="TetR_N"/>
    <property type="match status" value="1"/>
</dbReference>
<organism evidence="6 7">
    <name type="scientific">Agromyces badenianii</name>
    <dbReference type="NCBI Taxonomy" id="2080742"/>
    <lineage>
        <taxon>Bacteria</taxon>
        <taxon>Bacillati</taxon>
        <taxon>Actinomycetota</taxon>
        <taxon>Actinomycetes</taxon>
        <taxon>Micrococcales</taxon>
        <taxon>Microbacteriaceae</taxon>
        <taxon>Agromyces</taxon>
    </lineage>
</organism>
<evidence type="ECO:0000256" key="1">
    <source>
        <dbReference type="ARBA" id="ARBA00023015"/>
    </source>
</evidence>
<evidence type="ECO:0000256" key="4">
    <source>
        <dbReference type="PROSITE-ProRule" id="PRU00335"/>
    </source>
</evidence>
<dbReference type="GO" id="GO:0000976">
    <property type="term" value="F:transcription cis-regulatory region binding"/>
    <property type="evidence" value="ECO:0007669"/>
    <property type="project" value="TreeGrafter"/>
</dbReference>
<dbReference type="RefSeq" id="WP_108594551.1">
    <property type="nucleotide sequence ID" value="NZ_CP028913.1"/>
</dbReference>
<dbReference type="SUPFAM" id="SSF46689">
    <property type="entry name" value="Homeodomain-like"/>
    <property type="match status" value="1"/>
</dbReference>
<dbReference type="PROSITE" id="PS01081">
    <property type="entry name" value="HTH_TETR_1"/>
    <property type="match status" value="1"/>
</dbReference>
<evidence type="ECO:0000313" key="7">
    <source>
        <dbReference type="Proteomes" id="UP000244729"/>
    </source>
</evidence>
<keyword evidence="1" id="KW-0805">Transcription regulation</keyword>
<dbReference type="Proteomes" id="UP000244729">
    <property type="component" value="Chromosome"/>
</dbReference>
<dbReference type="InterPro" id="IPR001647">
    <property type="entry name" value="HTH_TetR"/>
</dbReference>
<dbReference type="GO" id="GO:0003700">
    <property type="term" value="F:DNA-binding transcription factor activity"/>
    <property type="evidence" value="ECO:0007669"/>
    <property type="project" value="TreeGrafter"/>
</dbReference>
<accession>A0A2S0WTR4</accession>
<protein>
    <recommendedName>
        <fullName evidence="5">HTH tetR-type domain-containing protein</fullName>
    </recommendedName>
</protein>
<gene>
    <name evidence="6" type="ORF">DCE93_02875</name>
</gene>
<name>A0A2S0WTR4_9MICO</name>
<dbReference type="OrthoDB" id="4746440at2"/>
<feature type="DNA-binding region" description="H-T-H motif" evidence="4">
    <location>
        <begin position="43"/>
        <end position="62"/>
    </location>
</feature>
<evidence type="ECO:0000256" key="3">
    <source>
        <dbReference type="ARBA" id="ARBA00023163"/>
    </source>
</evidence>
<feature type="domain" description="HTH tetR-type" evidence="5">
    <location>
        <begin position="20"/>
        <end position="80"/>
    </location>
</feature>
<evidence type="ECO:0000259" key="5">
    <source>
        <dbReference type="PROSITE" id="PS50977"/>
    </source>
</evidence>
<dbReference type="PANTHER" id="PTHR30055:SF238">
    <property type="entry name" value="MYCOFACTOCIN BIOSYNTHESIS TRANSCRIPTIONAL REGULATOR MFTR-RELATED"/>
    <property type="match status" value="1"/>
</dbReference>
<dbReference type="KEGG" id="agm:DCE93_02875"/>
<sequence>MDQPPPPHRRTESLRERKKAQTRDALLAAGMRLFAARGFAAVTVAEIAAEADVAPRTFHRYFPDKVELLFAGDDELRETMITALDQTAVDADPVVVIRVVLAAVAKRLGDQHAELVIRERLISETPALRDRDLAKRAGMEELVAERLAVRFGVNVDYLQAQWWAGVAFATFAAGYRAWLTQGGDLGAHLESALELLEHGVRRAT</sequence>
<dbReference type="Gene3D" id="1.10.10.60">
    <property type="entry name" value="Homeodomain-like"/>
    <property type="match status" value="1"/>
</dbReference>
<proteinExistence type="predicted"/>
<dbReference type="InterPro" id="IPR041347">
    <property type="entry name" value="MftR_C"/>
</dbReference>
<dbReference type="InterPro" id="IPR023772">
    <property type="entry name" value="DNA-bd_HTH_TetR-type_CS"/>
</dbReference>
<keyword evidence="3" id="KW-0804">Transcription</keyword>
<evidence type="ECO:0000313" key="6">
    <source>
        <dbReference type="EMBL" id="AWB94729.1"/>
    </source>
</evidence>
<dbReference type="PROSITE" id="PS50977">
    <property type="entry name" value="HTH_TETR_2"/>
    <property type="match status" value="1"/>
</dbReference>
<keyword evidence="7" id="KW-1185">Reference proteome</keyword>
<dbReference type="AlphaFoldDB" id="A0A2S0WTR4"/>
<dbReference type="InterPro" id="IPR009057">
    <property type="entry name" value="Homeodomain-like_sf"/>
</dbReference>
<dbReference type="PRINTS" id="PR00455">
    <property type="entry name" value="HTHTETR"/>
</dbReference>
<dbReference type="PANTHER" id="PTHR30055">
    <property type="entry name" value="HTH-TYPE TRANSCRIPTIONAL REGULATOR RUTR"/>
    <property type="match status" value="1"/>
</dbReference>
<keyword evidence="2 4" id="KW-0238">DNA-binding</keyword>
<reference evidence="6 7" key="1">
    <citation type="submission" date="2018-04" db="EMBL/GenBank/DDBJ databases">
        <authorList>
            <person name="Li J."/>
        </authorList>
    </citation>
    <scope>NUCLEOTIDE SEQUENCE [LARGE SCALE GENOMIC DNA]</scope>
    <source>
        <strain evidence="7">30A</strain>
    </source>
</reference>
<evidence type="ECO:0000256" key="2">
    <source>
        <dbReference type="ARBA" id="ARBA00023125"/>
    </source>
</evidence>